<proteinExistence type="predicted"/>
<dbReference type="EMBL" id="JAROAV010000052">
    <property type="protein sequence ID" value="MDF8266261.1"/>
    <property type="molecule type" value="Genomic_DNA"/>
</dbReference>
<comment type="caution">
    <text evidence="3">The sequence shown here is derived from an EMBL/GenBank/DDBJ whole genome shotgun (WGS) entry which is preliminary data.</text>
</comment>
<sequence length="406" mass="43609">MHTAATNEDIAYIVAGALLPLLAIVTVLWMRRRRRDEVYVGITPGLTPVEGAPAKVRRVRGGKEWSGATPVQFHPPKGVSPAIAGVLVDGSADPRDLGSLVVDLSVRGWFDIARVDDDWELRRRPQPPMDQRVTPTERAILAALFRAGPVQRMSTLKGDLGISLREAQIGLYREVVDRGWYRKHPRSRNALLGCLGLLVVVAAGFIALGLYTYSRRHVTEYWWALPSGVLLAGLVMALWGRGRTPRTADGTAVRVQTLGFRQYLATAEARQIRVEEAAGLFARYLPYAMVFGLADQWARVISQVLNHHRMVELMDATSGALLDPGAWMLVDGLADLAGSAFDISALADGVGGLGDTVAGSFGFLDGVTNGVDGLVSGVGDFVGSAGDLFDGLDGCDGCDALGCLDF</sequence>
<feature type="domain" description="Predicted membrane protein YciQ-like C-terminal" evidence="2">
    <location>
        <begin position="73"/>
        <end position="299"/>
    </location>
</feature>
<protein>
    <submittedName>
        <fullName evidence="3">DUF2207 domain-containing protein</fullName>
    </submittedName>
</protein>
<keyword evidence="1" id="KW-1133">Transmembrane helix</keyword>
<dbReference type="Proteomes" id="UP001528912">
    <property type="component" value="Unassembled WGS sequence"/>
</dbReference>
<dbReference type="Pfam" id="PF20990">
    <property type="entry name" value="DUF2207_C"/>
    <property type="match status" value="1"/>
</dbReference>
<reference evidence="3 4" key="1">
    <citation type="submission" date="2023-03" db="EMBL/GenBank/DDBJ databases">
        <title>YIM 133296 draft genome.</title>
        <authorList>
            <person name="Xiong L."/>
        </authorList>
    </citation>
    <scope>NUCLEOTIDE SEQUENCE [LARGE SCALE GENOMIC DNA]</scope>
    <source>
        <strain evidence="3 4">YIM 133296</strain>
    </source>
</reference>
<evidence type="ECO:0000313" key="3">
    <source>
        <dbReference type="EMBL" id="MDF8266261.1"/>
    </source>
</evidence>
<evidence type="ECO:0000313" key="4">
    <source>
        <dbReference type="Proteomes" id="UP001528912"/>
    </source>
</evidence>
<organism evidence="3 4">
    <name type="scientific">Luteipulveratus flavus</name>
    <dbReference type="NCBI Taxonomy" id="3031728"/>
    <lineage>
        <taxon>Bacteria</taxon>
        <taxon>Bacillati</taxon>
        <taxon>Actinomycetota</taxon>
        <taxon>Actinomycetes</taxon>
        <taxon>Micrococcales</taxon>
        <taxon>Dermacoccaceae</taxon>
        <taxon>Luteipulveratus</taxon>
    </lineage>
</organism>
<keyword evidence="1" id="KW-0812">Transmembrane</keyword>
<dbReference type="InterPro" id="IPR048389">
    <property type="entry name" value="YciQ-like_C"/>
</dbReference>
<feature type="transmembrane region" description="Helical" evidence="1">
    <location>
        <begin position="12"/>
        <end position="30"/>
    </location>
</feature>
<evidence type="ECO:0000256" key="1">
    <source>
        <dbReference type="SAM" id="Phobius"/>
    </source>
</evidence>
<feature type="transmembrane region" description="Helical" evidence="1">
    <location>
        <begin position="190"/>
        <end position="209"/>
    </location>
</feature>
<name>A0ABT6CG43_9MICO</name>
<gene>
    <name evidence="3" type="ORF">P4R38_18570</name>
</gene>
<keyword evidence="4" id="KW-1185">Reference proteome</keyword>
<keyword evidence="1" id="KW-0472">Membrane</keyword>
<accession>A0ABT6CG43</accession>
<feature type="transmembrane region" description="Helical" evidence="1">
    <location>
        <begin position="221"/>
        <end position="239"/>
    </location>
</feature>
<dbReference type="RefSeq" id="WP_277193453.1">
    <property type="nucleotide sequence ID" value="NZ_JAROAV010000052.1"/>
</dbReference>
<evidence type="ECO:0000259" key="2">
    <source>
        <dbReference type="Pfam" id="PF20990"/>
    </source>
</evidence>